<dbReference type="AlphaFoldDB" id="A0A166BC73"/>
<accession>A0A166BC73</accession>
<dbReference type="EMBL" id="KV417646">
    <property type="protein sequence ID" value="KZP12492.1"/>
    <property type="molecule type" value="Genomic_DNA"/>
</dbReference>
<dbReference type="OrthoDB" id="448455at2759"/>
<keyword evidence="2" id="KW-1185">Reference proteome</keyword>
<dbReference type="Proteomes" id="UP000076532">
    <property type="component" value="Unassembled WGS sequence"/>
</dbReference>
<protein>
    <submittedName>
        <fullName evidence="1">Uncharacterized protein</fullName>
    </submittedName>
</protein>
<name>A0A166BC73_9AGAM</name>
<evidence type="ECO:0000313" key="1">
    <source>
        <dbReference type="EMBL" id="KZP12492.1"/>
    </source>
</evidence>
<sequence length="249" mass="26889">MDFLDTSAAQEMVEKSGTSRLIVKFHLVAESHAGLMKAANEGVSQLVGFEGTYAPQAVATSANNLVLQAGNQSPRTQSLDGVSQLAEVEGADSSQAVADTAQNMELPTSERSHKTQSSDGVIRGKILRLESSDDRRNELSFDTTNNSGTVQNAAGNIFNGDYVVHQHASTDGLDRRIAVDTNTRMKKVEHGLDKSKVNDWIYLAESDTSPNHNAARKVHLAGTGSWFLEGSQFTQWKENPGSVLWLEGG</sequence>
<feature type="non-terminal residue" evidence="1">
    <location>
        <position position="249"/>
    </location>
</feature>
<evidence type="ECO:0000313" key="2">
    <source>
        <dbReference type="Proteomes" id="UP000076532"/>
    </source>
</evidence>
<proteinExistence type="predicted"/>
<organism evidence="1 2">
    <name type="scientific">Athelia psychrophila</name>
    <dbReference type="NCBI Taxonomy" id="1759441"/>
    <lineage>
        <taxon>Eukaryota</taxon>
        <taxon>Fungi</taxon>
        <taxon>Dikarya</taxon>
        <taxon>Basidiomycota</taxon>
        <taxon>Agaricomycotina</taxon>
        <taxon>Agaricomycetes</taxon>
        <taxon>Agaricomycetidae</taxon>
        <taxon>Atheliales</taxon>
        <taxon>Atheliaceae</taxon>
        <taxon>Athelia</taxon>
    </lineage>
</organism>
<gene>
    <name evidence="1" type="ORF">FIBSPDRAFT_836158</name>
</gene>
<reference evidence="1 2" key="1">
    <citation type="journal article" date="2016" name="Mol. Biol. Evol.">
        <title>Comparative Genomics of Early-Diverging Mushroom-Forming Fungi Provides Insights into the Origins of Lignocellulose Decay Capabilities.</title>
        <authorList>
            <person name="Nagy L.G."/>
            <person name="Riley R."/>
            <person name="Tritt A."/>
            <person name="Adam C."/>
            <person name="Daum C."/>
            <person name="Floudas D."/>
            <person name="Sun H."/>
            <person name="Yadav J.S."/>
            <person name="Pangilinan J."/>
            <person name="Larsson K.H."/>
            <person name="Matsuura K."/>
            <person name="Barry K."/>
            <person name="Labutti K."/>
            <person name="Kuo R."/>
            <person name="Ohm R.A."/>
            <person name="Bhattacharya S.S."/>
            <person name="Shirouzu T."/>
            <person name="Yoshinaga Y."/>
            <person name="Martin F.M."/>
            <person name="Grigoriev I.V."/>
            <person name="Hibbett D.S."/>
        </authorList>
    </citation>
    <scope>NUCLEOTIDE SEQUENCE [LARGE SCALE GENOMIC DNA]</scope>
    <source>
        <strain evidence="1 2">CBS 109695</strain>
    </source>
</reference>